<dbReference type="InterPro" id="IPR003593">
    <property type="entry name" value="AAA+_ATPase"/>
</dbReference>
<name>A0A382RBM5_9ZZZZ</name>
<evidence type="ECO:0000256" key="3">
    <source>
        <dbReference type="ARBA" id="ARBA00022840"/>
    </source>
</evidence>
<dbReference type="PROSITE" id="PS00211">
    <property type="entry name" value="ABC_TRANSPORTER_1"/>
    <property type="match status" value="1"/>
</dbReference>
<keyword evidence="3" id="KW-0067">ATP-binding</keyword>
<dbReference type="Gene3D" id="3.40.50.300">
    <property type="entry name" value="P-loop containing nucleotide triphosphate hydrolases"/>
    <property type="match status" value="1"/>
</dbReference>
<dbReference type="GO" id="GO:0005524">
    <property type="term" value="F:ATP binding"/>
    <property type="evidence" value="ECO:0007669"/>
    <property type="project" value="UniProtKB-KW"/>
</dbReference>
<keyword evidence="2" id="KW-0547">Nucleotide-binding</keyword>
<feature type="domain" description="ABC transporter" evidence="4">
    <location>
        <begin position="4"/>
        <end position="187"/>
    </location>
</feature>
<dbReference type="AlphaFoldDB" id="A0A382RBM5"/>
<organism evidence="5">
    <name type="scientific">marine metagenome</name>
    <dbReference type="NCBI Taxonomy" id="408172"/>
    <lineage>
        <taxon>unclassified sequences</taxon>
        <taxon>metagenomes</taxon>
        <taxon>ecological metagenomes</taxon>
    </lineage>
</organism>
<reference evidence="5" key="1">
    <citation type="submission" date="2018-05" db="EMBL/GenBank/DDBJ databases">
        <authorList>
            <person name="Lanie J.A."/>
            <person name="Ng W.-L."/>
            <person name="Kazmierczak K.M."/>
            <person name="Andrzejewski T.M."/>
            <person name="Davidsen T.M."/>
            <person name="Wayne K.J."/>
            <person name="Tettelin H."/>
            <person name="Glass J.I."/>
            <person name="Rusch D."/>
            <person name="Podicherti R."/>
            <person name="Tsui H.-C.T."/>
            <person name="Winkler M.E."/>
        </authorList>
    </citation>
    <scope>NUCLEOTIDE SEQUENCE</scope>
</reference>
<dbReference type="Pfam" id="PF00005">
    <property type="entry name" value="ABC_tran"/>
    <property type="match status" value="1"/>
</dbReference>
<dbReference type="PROSITE" id="PS50893">
    <property type="entry name" value="ABC_TRANSPORTER_2"/>
    <property type="match status" value="1"/>
</dbReference>
<proteinExistence type="predicted"/>
<dbReference type="PANTHER" id="PTHR43423:SF1">
    <property type="entry name" value="ABC TRANSPORTER I FAMILY MEMBER 17"/>
    <property type="match status" value="1"/>
</dbReference>
<keyword evidence="1" id="KW-0813">Transport</keyword>
<accession>A0A382RBM5</accession>
<sequence length="188" mass="20436">MMRIDLQGASLHFGDHEPLFEGVDLAIEGGRLVVIEGASGCGKSSLLRLLNRLQEPTAGRLLVDGSPAAAIDITDLRRRALLVPQSPVAVPGTVRDNLCWPFTFRANRKHAHPADDLLRHRLDALLLQDVSLDDEAGTLSVGQRQRLALLRALLLEPDILLCDEPTASLDDVARDVIESQLEDRCAAG</sequence>
<evidence type="ECO:0000256" key="2">
    <source>
        <dbReference type="ARBA" id="ARBA00022741"/>
    </source>
</evidence>
<protein>
    <recommendedName>
        <fullName evidence="4">ABC transporter domain-containing protein</fullName>
    </recommendedName>
</protein>
<evidence type="ECO:0000313" key="5">
    <source>
        <dbReference type="EMBL" id="SVC95066.1"/>
    </source>
</evidence>
<evidence type="ECO:0000259" key="4">
    <source>
        <dbReference type="PROSITE" id="PS50893"/>
    </source>
</evidence>
<dbReference type="GO" id="GO:0016887">
    <property type="term" value="F:ATP hydrolysis activity"/>
    <property type="evidence" value="ECO:0007669"/>
    <property type="project" value="InterPro"/>
</dbReference>
<dbReference type="SUPFAM" id="SSF52540">
    <property type="entry name" value="P-loop containing nucleoside triphosphate hydrolases"/>
    <property type="match status" value="1"/>
</dbReference>
<gene>
    <name evidence="5" type="ORF">METZ01_LOCUS347920</name>
</gene>
<dbReference type="SMART" id="SM00382">
    <property type="entry name" value="AAA"/>
    <property type="match status" value="1"/>
</dbReference>
<evidence type="ECO:0000256" key="1">
    <source>
        <dbReference type="ARBA" id="ARBA00022448"/>
    </source>
</evidence>
<dbReference type="InterPro" id="IPR003439">
    <property type="entry name" value="ABC_transporter-like_ATP-bd"/>
</dbReference>
<feature type="non-terminal residue" evidence="5">
    <location>
        <position position="188"/>
    </location>
</feature>
<dbReference type="InterPro" id="IPR017871">
    <property type="entry name" value="ABC_transporter-like_CS"/>
</dbReference>
<dbReference type="EMBL" id="UINC01120526">
    <property type="protein sequence ID" value="SVC95066.1"/>
    <property type="molecule type" value="Genomic_DNA"/>
</dbReference>
<dbReference type="InterPro" id="IPR027417">
    <property type="entry name" value="P-loop_NTPase"/>
</dbReference>
<dbReference type="PANTHER" id="PTHR43423">
    <property type="entry name" value="ABC TRANSPORTER I FAMILY MEMBER 17"/>
    <property type="match status" value="1"/>
</dbReference>